<comment type="caution">
    <text evidence="1">The sequence shown here is derived from an EMBL/GenBank/DDBJ whole genome shotgun (WGS) entry which is preliminary data.</text>
</comment>
<accession>A0ACB9EAG2</accession>
<organism evidence="1 2">
    <name type="scientific">Smallanthus sonchifolius</name>
    <dbReference type="NCBI Taxonomy" id="185202"/>
    <lineage>
        <taxon>Eukaryota</taxon>
        <taxon>Viridiplantae</taxon>
        <taxon>Streptophyta</taxon>
        <taxon>Embryophyta</taxon>
        <taxon>Tracheophyta</taxon>
        <taxon>Spermatophyta</taxon>
        <taxon>Magnoliopsida</taxon>
        <taxon>eudicotyledons</taxon>
        <taxon>Gunneridae</taxon>
        <taxon>Pentapetalae</taxon>
        <taxon>asterids</taxon>
        <taxon>campanulids</taxon>
        <taxon>Asterales</taxon>
        <taxon>Asteraceae</taxon>
        <taxon>Asteroideae</taxon>
        <taxon>Heliantheae alliance</taxon>
        <taxon>Millerieae</taxon>
        <taxon>Smallanthus</taxon>
    </lineage>
</organism>
<name>A0ACB9EAG2_9ASTR</name>
<sequence>MGNSATAEVKGEGNVVLKMTSGKELTLSNVLYVPEIRKNLVSGWQLNKFGFKMVIESDKVVLTKNGLYVGKGYALNGMFKLNVMVVNGMNNNATSSAYLLESSNVWHGRLGHVNFNSIRHLIKLNYIPTFDIDSNNKCETCVEEKQTRSSFKNIERITEPLEMIHTDVCNLKAIPTRGGNKYFITFIDDSTRYCYVYLLKSKDEAIDKFILFKAEVENQLNRKIKKVRSDRGGEYVSPFVELCEKDGIIHELTPPYSPQSNGIAERKNRTLKEMMNAMMISSGINQDMWGEAILSENYVLNMIPNNKKDVTPYELWTGNKPSYKYLRVWGCLSKVVVTPPKRLLIGSKTVDCVFIGYTRPGGAFRFLMHDSKNPGINNGTIIESKDASWFEHVFPCLGKEKPSCSRPVEEIVSENKGTRDDPREQSETEEVEIRKSKRQRTEKSFGPDFLTYMVEEEPQTYQQAVSSSEGPQ</sequence>
<dbReference type="Proteomes" id="UP001056120">
    <property type="component" value="Linkage Group LG18"/>
</dbReference>
<gene>
    <name evidence="1" type="ORF">L1987_55512</name>
</gene>
<evidence type="ECO:0000313" key="2">
    <source>
        <dbReference type="Proteomes" id="UP001056120"/>
    </source>
</evidence>
<dbReference type="EMBL" id="CM042035">
    <property type="protein sequence ID" value="KAI3755706.1"/>
    <property type="molecule type" value="Genomic_DNA"/>
</dbReference>
<reference evidence="2" key="1">
    <citation type="journal article" date="2022" name="Mol. Ecol. Resour.">
        <title>The genomes of chicory, endive, great burdock and yacon provide insights into Asteraceae palaeo-polyploidization history and plant inulin production.</title>
        <authorList>
            <person name="Fan W."/>
            <person name="Wang S."/>
            <person name="Wang H."/>
            <person name="Wang A."/>
            <person name="Jiang F."/>
            <person name="Liu H."/>
            <person name="Zhao H."/>
            <person name="Xu D."/>
            <person name="Zhang Y."/>
        </authorList>
    </citation>
    <scope>NUCLEOTIDE SEQUENCE [LARGE SCALE GENOMIC DNA]</scope>
    <source>
        <strain evidence="2">cv. Yunnan</strain>
    </source>
</reference>
<evidence type="ECO:0000313" key="1">
    <source>
        <dbReference type="EMBL" id="KAI3755706.1"/>
    </source>
</evidence>
<protein>
    <submittedName>
        <fullName evidence="1">Uncharacterized protein</fullName>
    </submittedName>
</protein>
<keyword evidence="2" id="KW-1185">Reference proteome</keyword>
<proteinExistence type="predicted"/>
<reference evidence="1 2" key="2">
    <citation type="journal article" date="2022" name="Mol. Ecol. Resour.">
        <title>The genomes of chicory, endive, great burdock and yacon provide insights into Asteraceae paleo-polyploidization history and plant inulin production.</title>
        <authorList>
            <person name="Fan W."/>
            <person name="Wang S."/>
            <person name="Wang H."/>
            <person name="Wang A."/>
            <person name="Jiang F."/>
            <person name="Liu H."/>
            <person name="Zhao H."/>
            <person name="Xu D."/>
            <person name="Zhang Y."/>
        </authorList>
    </citation>
    <scope>NUCLEOTIDE SEQUENCE [LARGE SCALE GENOMIC DNA]</scope>
    <source>
        <strain evidence="2">cv. Yunnan</strain>
        <tissue evidence="1">Leaves</tissue>
    </source>
</reference>